<dbReference type="EMBL" id="CP002299">
    <property type="protein sequence ID" value="ADP83681.1"/>
    <property type="molecule type" value="Genomic_DNA"/>
</dbReference>
<dbReference type="InterPro" id="IPR027417">
    <property type="entry name" value="P-loop_NTPase"/>
</dbReference>
<evidence type="ECO:0000256" key="1">
    <source>
        <dbReference type="ARBA" id="ARBA00022448"/>
    </source>
</evidence>
<dbReference type="InterPro" id="IPR017871">
    <property type="entry name" value="ABC_transporter-like_CS"/>
</dbReference>
<dbReference type="AlphaFoldDB" id="E3IUJ6"/>
<feature type="domain" description="ABC transporter" evidence="5">
    <location>
        <begin position="273"/>
        <end position="517"/>
    </location>
</feature>
<dbReference type="eggNOG" id="COG1129">
    <property type="taxonomic scope" value="Bacteria"/>
</dbReference>
<keyword evidence="2" id="KW-0677">Repeat</keyword>
<dbReference type="SUPFAM" id="SSF52540">
    <property type="entry name" value="P-loop containing nucleoside triphosphate hydrolases"/>
    <property type="match status" value="2"/>
</dbReference>
<dbReference type="PROSITE" id="PS00211">
    <property type="entry name" value="ABC_TRANSPORTER_1"/>
    <property type="match status" value="1"/>
</dbReference>
<sequence length="532" mass="56458">MTPEMVGHAPGAGVATQPAPQPRVLLRVAHLSKTFVGTRALDDLSLQVGAGEILAVVGQNGSGKSTLVKLLAGIHQPDPGGTIEVGDGSGRLVPARDGRGLHFIHQDLGLLPTLSTTENLDLGRPLGSRWITPARRGEHVRAQRLTARFGAAIDVRAPVALLSPAERAIVAIARAMDGWEHPENVLVLDEPTTAFHRDEVARLFEAVRRVAAAGAGIIFISHRLDEVRALADRVVVLRDGRLVAEAVAGQLDDDSLVRAIVGTAVTDARPAASGSEAVVLEVDDLRGARVDGLSLRLRAGEVVGVSGVLGSGRENVNALLFGSVRRRGGRVRLGGTELAPGDVTSAIEGGAAFVPADRHRLGAVMTMSMRENLTLPALRRLRGRLGGLRLTAERAEARRWVDEVELRPPLADRPLSTFSGGNQQKVVLARWLRTNPRLLLLDEPTQGVDIGAKAAIYRLIQRAAARGTAVLVSSADAKELVSICDRVLLVERGRVVAELEGPALTETALVHAVVRADSVHQSSDRPRPEVAT</sequence>
<evidence type="ECO:0000313" key="6">
    <source>
        <dbReference type="EMBL" id="ADP83681.1"/>
    </source>
</evidence>
<evidence type="ECO:0000256" key="3">
    <source>
        <dbReference type="ARBA" id="ARBA00022741"/>
    </source>
</evidence>
<evidence type="ECO:0000256" key="4">
    <source>
        <dbReference type="ARBA" id="ARBA00022840"/>
    </source>
</evidence>
<reference evidence="6 7" key="1">
    <citation type="submission" date="2010-10" db="EMBL/GenBank/DDBJ databases">
        <title>Complete sequence of Frankia sp. EuI1c.</title>
        <authorList>
            <consortium name="US DOE Joint Genome Institute"/>
            <person name="Lucas S."/>
            <person name="Copeland A."/>
            <person name="Lapidus A."/>
            <person name="Cheng J.-F."/>
            <person name="Bruce D."/>
            <person name="Goodwin L."/>
            <person name="Pitluck S."/>
            <person name="Chertkov O."/>
            <person name="Detter J.C."/>
            <person name="Han C."/>
            <person name="Tapia R."/>
            <person name="Land M."/>
            <person name="Hauser L."/>
            <person name="Jeffries C."/>
            <person name="Kyrpides N."/>
            <person name="Ivanova N."/>
            <person name="Mikhailova N."/>
            <person name="Beauchemin N."/>
            <person name="Sen A."/>
            <person name="Sur S.A."/>
            <person name="Gtari M."/>
            <person name="Wall L."/>
            <person name="Tisa L."/>
            <person name="Woyke T."/>
        </authorList>
    </citation>
    <scope>NUCLEOTIDE SEQUENCE [LARGE SCALE GENOMIC DNA]</scope>
    <source>
        <strain evidence="7">DSM 45817 / CECT 9037 / EuI1c</strain>
    </source>
</reference>
<name>E3IUJ6_PSEI1</name>
<keyword evidence="7" id="KW-1185">Reference proteome</keyword>
<dbReference type="PANTHER" id="PTHR43790:SF9">
    <property type="entry name" value="GALACTOFURANOSE TRANSPORTER ATP-BINDING PROTEIN YTFR"/>
    <property type="match status" value="1"/>
</dbReference>
<dbReference type="KEGG" id="fri:FraEuI1c_5697"/>
<dbReference type="GO" id="GO:0005524">
    <property type="term" value="F:ATP binding"/>
    <property type="evidence" value="ECO:0007669"/>
    <property type="project" value="UniProtKB-KW"/>
</dbReference>
<dbReference type="CDD" id="cd03215">
    <property type="entry name" value="ABC_Carb_Monos_II"/>
    <property type="match status" value="1"/>
</dbReference>
<dbReference type="InterPro" id="IPR050107">
    <property type="entry name" value="ABC_carbohydrate_import_ATPase"/>
</dbReference>
<proteinExistence type="predicted"/>
<dbReference type="PANTHER" id="PTHR43790">
    <property type="entry name" value="CARBOHYDRATE TRANSPORT ATP-BINDING PROTEIN MG119-RELATED"/>
    <property type="match status" value="1"/>
</dbReference>
<dbReference type="InterPro" id="IPR003439">
    <property type="entry name" value="ABC_transporter-like_ATP-bd"/>
</dbReference>
<dbReference type="Proteomes" id="UP000002484">
    <property type="component" value="Chromosome"/>
</dbReference>
<organism evidence="6 7">
    <name type="scientific">Pseudofrankia inefficax (strain DSM 45817 / CECT 9037 / DDB 130130 / EuI1c)</name>
    <name type="common">Frankia inefficax</name>
    <dbReference type="NCBI Taxonomy" id="298654"/>
    <lineage>
        <taxon>Bacteria</taxon>
        <taxon>Bacillati</taxon>
        <taxon>Actinomycetota</taxon>
        <taxon>Actinomycetes</taxon>
        <taxon>Frankiales</taxon>
        <taxon>Frankiaceae</taxon>
        <taxon>Pseudofrankia</taxon>
    </lineage>
</organism>
<evidence type="ECO:0000313" key="7">
    <source>
        <dbReference type="Proteomes" id="UP000002484"/>
    </source>
</evidence>
<dbReference type="HOGENOM" id="CLU_000604_92_3_11"/>
<evidence type="ECO:0000259" key="5">
    <source>
        <dbReference type="PROSITE" id="PS50893"/>
    </source>
</evidence>
<dbReference type="STRING" id="298654.FraEuI1c_5697"/>
<dbReference type="InterPro" id="IPR003593">
    <property type="entry name" value="AAA+_ATPase"/>
</dbReference>
<accession>E3IUJ6</accession>
<dbReference type="SMART" id="SM00382">
    <property type="entry name" value="AAA"/>
    <property type="match status" value="2"/>
</dbReference>
<dbReference type="GO" id="GO:0016887">
    <property type="term" value="F:ATP hydrolysis activity"/>
    <property type="evidence" value="ECO:0007669"/>
    <property type="project" value="InterPro"/>
</dbReference>
<evidence type="ECO:0000256" key="2">
    <source>
        <dbReference type="ARBA" id="ARBA00022737"/>
    </source>
</evidence>
<keyword evidence="1" id="KW-0813">Transport</keyword>
<dbReference type="PROSITE" id="PS50893">
    <property type="entry name" value="ABC_TRANSPORTER_2"/>
    <property type="match status" value="2"/>
</dbReference>
<protein>
    <submittedName>
        <fullName evidence="6">ABC transporter related protein</fullName>
    </submittedName>
</protein>
<dbReference type="InParanoid" id="E3IUJ6"/>
<feature type="domain" description="ABC transporter" evidence="5">
    <location>
        <begin position="26"/>
        <end position="264"/>
    </location>
</feature>
<dbReference type="Gene3D" id="3.40.50.300">
    <property type="entry name" value="P-loop containing nucleotide triphosphate hydrolases"/>
    <property type="match status" value="2"/>
</dbReference>
<dbReference type="OrthoDB" id="39350at2"/>
<keyword evidence="3" id="KW-0547">Nucleotide-binding</keyword>
<gene>
    <name evidence="6" type="ordered locus">FraEuI1c_5697</name>
</gene>
<keyword evidence="4" id="KW-0067">ATP-binding</keyword>
<dbReference type="Pfam" id="PF00005">
    <property type="entry name" value="ABC_tran"/>
    <property type="match status" value="2"/>
</dbReference>